<dbReference type="SMART" id="SM00409">
    <property type="entry name" value="IG"/>
    <property type="match status" value="1"/>
</dbReference>
<dbReference type="InterPro" id="IPR013106">
    <property type="entry name" value="Ig_V-set"/>
</dbReference>
<dbReference type="GO" id="GO:0009897">
    <property type="term" value="C:external side of plasma membrane"/>
    <property type="evidence" value="ECO:0007669"/>
    <property type="project" value="TreeGrafter"/>
</dbReference>
<dbReference type="Gene3D" id="2.60.40.10">
    <property type="entry name" value="Immunoglobulins"/>
    <property type="match status" value="1"/>
</dbReference>
<comment type="subcellular location">
    <subcellularLocation>
        <location evidence="1">Membrane</location>
    </subcellularLocation>
</comment>
<reference evidence="6" key="2">
    <citation type="submission" date="2025-09" db="UniProtKB">
        <authorList>
            <consortium name="Ensembl"/>
        </authorList>
    </citation>
    <scope>IDENTIFICATION</scope>
</reference>
<sequence>MEKFVWSRSDLNPPTVHLREPEGDNLQNQNQHYSGRTSMNTDALETGNLSLTLKNLQLSDSGNYTCTARKSGHEQGETTVQLQVQRATGGGQCKQMKNHVQR</sequence>
<dbReference type="PANTHER" id="PTHR24100">
    <property type="entry name" value="BUTYROPHILIN"/>
    <property type="match status" value="1"/>
</dbReference>
<evidence type="ECO:0000259" key="5">
    <source>
        <dbReference type="PROSITE" id="PS50835"/>
    </source>
</evidence>
<dbReference type="STRING" id="32507.ENSNBRP00000030673"/>
<reference evidence="6" key="1">
    <citation type="submission" date="2025-08" db="UniProtKB">
        <authorList>
            <consortium name="Ensembl"/>
        </authorList>
    </citation>
    <scope>IDENTIFICATION</scope>
</reference>
<dbReference type="Ensembl" id="ENSNBRT00000031455.1">
    <property type="protein sequence ID" value="ENSNBRP00000030673.1"/>
    <property type="gene ID" value="ENSNBRG00000023327.1"/>
</dbReference>
<dbReference type="InterPro" id="IPR050504">
    <property type="entry name" value="IgSF_BTN/MOG"/>
</dbReference>
<dbReference type="Pfam" id="PF07686">
    <property type="entry name" value="V-set"/>
    <property type="match status" value="1"/>
</dbReference>
<dbReference type="GO" id="GO:0050852">
    <property type="term" value="P:T cell receptor signaling pathway"/>
    <property type="evidence" value="ECO:0007669"/>
    <property type="project" value="TreeGrafter"/>
</dbReference>
<evidence type="ECO:0000256" key="4">
    <source>
        <dbReference type="SAM" id="MobiDB-lite"/>
    </source>
</evidence>
<dbReference type="GO" id="GO:0001817">
    <property type="term" value="P:regulation of cytokine production"/>
    <property type="evidence" value="ECO:0007669"/>
    <property type="project" value="TreeGrafter"/>
</dbReference>
<evidence type="ECO:0000256" key="2">
    <source>
        <dbReference type="ARBA" id="ARBA00023136"/>
    </source>
</evidence>
<dbReference type="PROSITE" id="PS50835">
    <property type="entry name" value="IG_LIKE"/>
    <property type="match status" value="1"/>
</dbReference>
<dbReference type="InterPro" id="IPR013783">
    <property type="entry name" value="Ig-like_fold"/>
</dbReference>
<proteinExistence type="predicted"/>
<accession>A0A3Q4I8Z9</accession>
<evidence type="ECO:0000313" key="6">
    <source>
        <dbReference type="Ensembl" id="ENSNBRP00000030673.1"/>
    </source>
</evidence>
<evidence type="ECO:0000256" key="1">
    <source>
        <dbReference type="ARBA" id="ARBA00004370"/>
    </source>
</evidence>
<organism evidence="6 7">
    <name type="scientific">Neolamprologus brichardi</name>
    <name type="common">Fairy cichlid</name>
    <name type="synonym">Lamprologus brichardi</name>
    <dbReference type="NCBI Taxonomy" id="32507"/>
    <lineage>
        <taxon>Eukaryota</taxon>
        <taxon>Metazoa</taxon>
        <taxon>Chordata</taxon>
        <taxon>Craniata</taxon>
        <taxon>Vertebrata</taxon>
        <taxon>Euteleostomi</taxon>
        <taxon>Actinopterygii</taxon>
        <taxon>Neopterygii</taxon>
        <taxon>Teleostei</taxon>
        <taxon>Neoteleostei</taxon>
        <taxon>Acanthomorphata</taxon>
        <taxon>Ovalentaria</taxon>
        <taxon>Cichlomorphae</taxon>
        <taxon>Cichliformes</taxon>
        <taxon>Cichlidae</taxon>
        <taxon>African cichlids</taxon>
        <taxon>Pseudocrenilabrinae</taxon>
        <taxon>Lamprologini</taxon>
        <taxon>Neolamprologus</taxon>
    </lineage>
</organism>
<dbReference type="InterPro" id="IPR036179">
    <property type="entry name" value="Ig-like_dom_sf"/>
</dbReference>
<dbReference type="GO" id="GO:0005102">
    <property type="term" value="F:signaling receptor binding"/>
    <property type="evidence" value="ECO:0007669"/>
    <property type="project" value="TreeGrafter"/>
</dbReference>
<evidence type="ECO:0000256" key="3">
    <source>
        <dbReference type="ARBA" id="ARBA00023319"/>
    </source>
</evidence>
<feature type="compositionally biased region" description="Polar residues" evidence="4">
    <location>
        <begin position="25"/>
        <end position="41"/>
    </location>
</feature>
<evidence type="ECO:0000313" key="7">
    <source>
        <dbReference type="Proteomes" id="UP000261580"/>
    </source>
</evidence>
<dbReference type="InterPro" id="IPR007110">
    <property type="entry name" value="Ig-like_dom"/>
</dbReference>
<dbReference type="InterPro" id="IPR003599">
    <property type="entry name" value="Ig_sub"/>
</dbReference>
<feature type="domain" description="Ig-like" evidence="5">
    <location>
        <begin position="1"/>
        <end position="83"/>
    </location>
</feature>
<protein>
    <recommendedName>
        <fullName evidence="5">Ig-like domain-containing protein</fullName>
    </recommendedName>
</protein>
<dbReference type="SUPFAM" id="SSF48726">
    <property type="entry name" value="Immunoglobulin"/>
    <property type="match status" value="1"/>
</dbReference>
<name>A0A3Q4I8Z9_NEOBR</name>
<dbReference type="GeneTree" id="ENSGT01150000287071"/>
<dbReference type="Proteomes" id="UP000261580">
    <property type="component" value="Unassembled WGS sequence"/>
</dbReference>
<keyword evidence="7" id="KW-1185">Reference proteome</keyword>
<feature type="region of interest" description="Disordered" evidence="4">
    <location>
        <begin position="1"/>
        <end position="41"/>
    </location>
</feature>
<keyword evidence="3" id="KW-0393">Immunoglobulin domain</keyword>
<keyword evidence="2" id="KW-0472">Membrane</keyword>
<dbReference type="AlphaFoldDB" id="A0A3Q4I8Z9"/>